<dbReference type="RefSeq" id="XP_031026266.1">
    <property type="nucleotide sequence ID" value="XM_031167606.1"/>
</dbReference>
<dbReference type="Proteomes" id="UP000319731">
    <property type="component" value="Unassembled WGS sequence"/>
</dbReference>
<evidence type="ECO:0000313" key="3">
    <source>
        <dbReference type="Proteomes" id="UP000319731"/>
    </source>
</evidence>
<protein>
    <submittedName>
        <fullName evidence="2">Uncharacterized protein</fullName>
    </submittedName>
</protein>
<feature type="compositionally biased region" description="Low complexity" evidence="1">
    <location>
        <begin position="153"/>
        <end position="185"/>
    </location>
</feature>
<comment type="caution">
    <text evidence="2">The sequence shown here is derived from an EMBL/GenBank/DDBJ whole genome shotgun (WGS) entry which is preliminary data.</text>
</comment>
<feature type="region of interest" description="Disordered" evidence="1">
    <location>
        <begin position="153"/>
        <end position="194"/>
    </location>
</feature>
<feature type="region of interest" description="Disordered" evidence="1">
    <location>
        <begin position="50"/>
        <end position="70"/>
    </location>
</feature>
<organism evidence="2 3">
    <name type="scientific">Synchytrium microbalum</name>
    <dbReference type="NCBI Taxonomy" id="1806994"/>
    <lineage>
        <taxon>Eukaryota</taxon>
        <taxon>Fungi</taxon>
        <taxon>Fungi incertae sedis</taxon>
        <taxon>Chytridiomycota</taxon>
        <taxon>Chytridiomycota incertae sedis</taxon>
        <taxon>Chytridiomycetes</taxon>
        <taxon>Synchytriales</taxon>
        <taxon>Synchytriaceae</taxon>
        <taxon>Synchytrium</taxon>
    </lineage>
</organism>
<evidence type="ECO:0000256" key="1">
    <source>
        <dbReference type="SAM" id="MobiDB-lite"/>
    </source>
</evidence>
<reference evidence="2 3" key="1">
    <citation type="journal article" date="2019" name="Sci. Rep.">
        <title>Comparative genomics of chytrid fungi reveal insights into the obligate biotrophic and pathogenic lifestyle of Synchytrium endobioticum.</title>
        <authorList>
            <person name="van de Vossenberg B.T.L.H."/>
            <person name="Warris S."/>
            <person name="Nguyen H.D.T."/>
            <person name="van Gent-Pelzer M.P.E."/>
            <person name="Joly D.L."/>
            <person name="van de Geest H.C."/>
            <person name="Bonants P.J.M."/>
            <person name="Smith D.S."/>
            <person name="Levesque C.A."/>
            <person name="van der Lee T.A.J."/>
        </authorList>
    </citation>
    <scope>NUCLEOTIDE SEQUENCE [LARGE SCALE GENOMIC DNA]</scope>
    <source>
        <strain evidence="2 3">JEL517</strain>
    </source>
</reference>
<sequence length="260" mass="27983">MPVIRVKLLTMSNGTLYLFGDSTSAEKPLTADRNLLDLFNLTHLYKRHIQPQPSSSGTAGGSKHHADQVKSESSFGVYIEQLPGNNTPQPNDTLSRLAHSILPTAASSSSSPEPPPLPLGRFDESTLQRAFALQESKQALSHLDRSWLGIEEPTLASTPESASTTSTTIPPGTAAAPTPNTSTVTFASPATTTGPSLKLKIRLPMLGSISDAGNPYGSGDEAKKKKKKHKRSHDEMDIDDVDGSQEKKKHKTDHDHDVDE</sequence>
<evidence type="ECO:0000313" key="2">
    <source>
        <dbReference type="EMBL" id="TPX35881.1"/>
    </source>
</evidence>
<feature type="region of interest" description="Disordered" evidence="1">
    <location>
        <begin position="207"/>
        <end position="260"/>
    </location>
</feature>
<proteinExistence type="predicted"/>
<gene>
    <name evidence="2" type="ORF">SmJEL517_g01678</name>
</gene>
<accession>A0A507C8N4</accession>
<name>A0A507C8N4_9FUNG</name>
<dbReference type="EMBL" id="QEAO01000006">
    <property type="protein sequence ID" value="TPX35881.1"/>
    <property type="molecule type" value="Genomic_DNA"/>
</dbReference>
<keyword evidence="3" id="KW-1185">Reference proteome</keyword>
<dbReference type="AlphaFoldDB" id="A0A507C8N4"/>
<dbReference type="GeneID" id="42002903"/>